<dbReference type="InterPro" id="IPR010001">
    <property type="entry name" value="BofA"/>
</dbReference>
<feature type="transmembrane region" description="Helical" evidence="1">
    <location>
        <begin position="16"/>
        <end position="35"/>
    </location>
</feature>
<evidence type="ECO:0008006" key="4">
    <source>
        <dbReference type="Google" id="ProtNLM"/>
    </source>
</evidence>
<name>Q251Y9_DESHY</name>
<accession>Q251Y9</accession>
<reference evidence="2 3" key="1">
    <citation type="journal article" date="2006" name="J. Bacteriol.">
        <title>Complete genome sequence of the dehalorespiring bacterium Desulfitobacterium hafniense Y51 and comparison with Dehalococcoides ethenogenes 195.</title>
        <authorList>
            <person name="Nonaka H."/>
            <person name="Keresztes G."/>
            <person name="Shinoda Y."/>
            <person name="Ikenaga Y."/>
            <person name="Abe M."/>
            <person name="Naito K."/>
            <person name="Inatomi K."/>
            <person name="Furukawa K."/>
            <person name="Inui M."/>
            <person name="Yukawa H."/>
        </authorList>
    </citation>
    <scope>NUCLEOTIDE SEQUENCE [LARGE SCALE GENOMIC DNA]</scope>
    <source>
        <strain evidence="2 3">Y51</strain>
    </source>
</reference>
<dbReference type="Pfam" id="PF07441">
    <property type="entry name" value="BofA"/>
    <property type="match status" value="1"/>
</dbReference>
<dbReference type="AlphaFoldDB" id="Q251Y9"/>
<gene>
    <name evidence="2" type="ordered locus">DSY0114</name>
</gene>
<dbReference type="STRING" id="138119.DSY0114"/>
<evidence type="ECO:0000313" key="2">
    <source>
        <dbReference type="EMBL" id="BAE81903.1"/>
    </source>
</evidence>
<dbReference type="Proteomes" id="UP000001946">
    <property type="component" value="Chromosome"/>
</dbReference>
<keyword evidence="1" id="KW-1133">Transmembrane helix</keyword>
<evidence type="ECO:0000256" key="1">
    <source>
        <dbReference type="SAM" id="Phobius"/>
    </source>
</evidence>
<evidence type="ECO:0000313" key="3">
    <source>
        <dbReference type="Proteomes" id="UP000001946"/>
    </source>
</evidence>
<feature type="transmembrane region" description="Helical" evidence="1">
    <location>
        <begin position="76"/>
        <end position="99"/>
    </location>
</feature>
<sequence length="101" mass="10525">MSTFCIIWTSSGKGGLIMTLIFLALFVLLIGLVVKSSLGQPNTFLKAGIHILGGIVGLWIFDLILSVVGFGIPINVFTITLVGLLGFPGVVALVGLQVLGI</sequence>
<dbReference type="HOGENOM" id="CLU_2522155_0_0_9"/>
<keyword evidence="3" id="KW-1185">Reference proteome</keyword>
<dbReference type="EMBL" id="AP008230">
    <property type="protein sequence ID" value="BAE81903.1"/>
    <property type="molecule type" value="Genomic_DNA"/>
</dbReference>
<proteinExistence type="predicted"/>
<dbReference type="eggNOG" id="ENOG5032YEB">
    <property type="taxonomic scope" value="Bacteria"/>
</dbReference>
<dbReference type="KEGG" id="dsy:DSY0114"/>
<organism evidence="2 3">
    <name type="scientific">Desulfitobacterium hafniense (strain Y51)</name>
    <dbReference type="NCBI Taxonomy" id="138119"/>
    <lineage>
        <taxon>Bacteria</taxon>
        <taxon>Bacillati</taxon>
        <taxon>Bacillota</taxon>
        <taxon>Clostridia</taxon>
        <taxon>Eubacteriales</taxon>
        <taxon>Desulfitobacteriaceae</taxon>
        <taxon>Desulfitobacterium</taxon>
    </lineage>
</organism>
<feature type="transmembrane region" description="Helical" evidence="1">
    <location>
        <begin position="47"/>
        <end position="70"/>
    </location>
</feature>
<keyword evidence="1" id="KW-0812">Transmembrane</keyword>
<protein>
    <recommendedName>
        <fullName evidence="4">SigmaK-factor processing regulatory BofA</fullName>
    </recommendedName>
</protein>
<keyword evidence="1" id="KW-0472">Membrane</keyword>